<dbReference type="Proteomes" id="UP000324222">
    <property type="component" value="Unassembled WGS sequence"/>
</dbReference>
<feature type="transmembrane region" description="Helical" evidence="1">
    <location>
        <begin position="38"/>
        <end position="64"/>
    </location>
</feature>
<accession>A0A5B7D2D1</accession>
<reference evidence="2 3" key="1">
    <citation type="submission" date="2019-05" db="EMBL/GenBank/DDBJ databases">
        <title>Another draft genome of Portunus trituberculatus and its Hox gene families provides insights of decapod evolution.</title>
        <authorList>
            <person name="Jeong J.-H."/>
            <person name="Song I."/>
            <person name="Kim S."/>
            <person name="Choi T."/>
            <person name="Kim D."/>
            <person name="Ryu S."/>
            <person name="Kim W."/>
        </authorList>
    </citation>
    <scope>NUCLEOTIDE SEQUENCE [LARGE SCALE GENOMIC DNA]</scope>
    <source>
        <tissue evidence="2">Muscle</tissue>
    </source>
</reference>
<name>A0A5B7D2D1_PORTR</name>
<organism evidence="2 3">
    <name type="scientific">Portunus trituberculatus</name>
    <name type="common">Swimming crab</name>
    <name type="synonym">Neptunus trituberculatus</name>
    <dbReference type="NCBI Taxonomy" id="210409"/>
    <lineage>
        <taxon>Eukaryota</taxon>
        <taxon>Metazoa</taxon>
        <taxon>Ecdysozoa</taxon>
        <taxon>Arthropoda</taxon>
        <taxon>Crustacea</taxon>
        <taxon>Multicrustacea</taxon>
        <taxon>Malacostraca</taxon>
        <taxon>Eumalacostraca</taxon>
        <taxon>Eucarida</taxon>
        <taxon>Decapoda</taxon>
        <taxon>Pleocyemata</taxon>
        <taxon>Brachyura</taxon>
        <taxon>Eubrachyura</taxon>
        <taxon>Portunoidea</taxon>
        <taxon>Portunidae</taxon>
        <taxon>Portuninae</taxon>
        <taxon>Portunus</taxon>
    </lineage>
</organism>
<gene>
    <name evidence="2" type="ORF">E2C01_008160</name>
</gene>
<evidence type="ECO:0000313" key="2">
    <source>
        <dbReference type="EMBL" id="MPC15371.1"/>
    </source>
</evidence>
<keyword evidence="1" id="KW-1133">Transmembrane helix</keyword>
<comment type="caution">
    <text evidence="2">The sequence shown here is derived from an EMBL/GenBank/DDBJ whole genome shotgun (WGS) entry which is preliminary data.</text>
</comment>
<evidence type="ECO:0000256" key="1">
    <source>
        <dbReference type="SAM" id="Phobius"/>
    </source>
</evidence>
<evidence type="ECO:0000313" key="3">
    <source>
        <dbReference type="Proteomes" id="UP000324222"/>
    </source>
</evidence>
<keyword evidence="3" id="KW-1185">Reference proteome</keyword>
<keyword evidence="1" id="KW-0812">Transmembrane</keyword>
<dbReference type="OrthoDB" id="10070760at2759"/>
<keyword evidence="1" id="KW-0472">Membrane</keyword>
<dbReference type="AlphaFoldDB" id="A0A5B7D2D1"/>
<sequence length="167" mass="18181">MGRHHGSKGPGQSFGLANLDRQTDTAITDIPTATGQTVMVVVAVLVMTVIFSFVSSSSSLITAVESTESAAPRFSTIEQVVAAMTAARRTEGGETTSAAMGKICTMEKRGKEKKKNPTSLHSHISAAFENSHSANERLRRFKMRTQKTHLVDAEVKWVENENEEEDE</sequence>
<protein>
    <submittedName>
        <fullName evidence="2">Uncharacterized protein</fullName>
    </submittedName>
</protein>
<dbReference type="EMBL" id="VSRR010000422">
    <property type="protein sequence ID" value="MPC15371.1"/>
    <property type="molecule type" value="Genomic_DNA"/>
</dbReference>
<proteinExistence type="predicted"/>